<evidence type="ECO:0000313" key="3">
    <source>
        <dbReference type="RefSeq" id="XP_006824706.1"/>
    </source>
</evidence>
<protein>
    <submittedName>
        <fullName evidence="3">Uncharacterized protein LOC102808253</fullName>
    </submittedName>
</protein>
<dbReference type="InterPro" id="IPR036514">
    <property type="entry name" value="SGNH_hydro_sf"/>
</dbReference>
<feature type="compositionally biased region" description="Basic and acidic residues" evidence="1">
    <location>
        <begin position="258"/>
        <end position="273"/>
    </location>
</feature>
<name>A0ABM0MXG5_SACKO</name>
<dbReference type="Gene3D" id="3.40.50.1110">
    <property type="entry name" value="SGNH hydrolase"/>
    <property type="match status" value="1"/>
</dbReference>
<feature type="compositionally biased region" description="Polar residues" evidence="1">
    <location>
        <begin position="279"/>
        <end position="293"/>
    </location>
</feature>
<feature type="region of interest" description="Disordered" evidence="1">
    <location>
        <begin position="201"/>
        <end position="293"/>
    </location>
</feature>
<reference evidence="3" key="1">
    <citation type="submission" date="2025-08" db="UniProtKB">
        <authorList>
            <consortium name="RefSeq"/>
        </authorList>
    </citation>
    <scope>IDENTIFICATION</scope>
    <source>
        <tissue evidence="3">Testes</tissue>
    </source>
</reference>
<evidence type="ECO:0000313" key="2">
    <source>
        <dbReference type="Proteomes" id="UP000694865"/>
    </source>
</evidence>
<sequence>MVRVGSTSTSIRWEEVCRDTTDTSMPIKNNISKVEKLLVGDSITKHVDVSRMFPRNSTNHIRIPTFKQACKTISEITSTTVDTVIYHLGTNDLKDVTPTECLDRAIELVNITRKQLSNALVMESEVIKRHDNKMINNRIDKFNELLSKEATRPDVYVIKYNPLSTTQEFYARDGIHINPRGTAKLVYAIKEEIRKLDTIDYPRKNGNGILDRKDQVYNNTRNAKRFPIPYRKLNSERGSQQRHHAANNKIPRKSGKTQHRDPDKQSYGDKDKLFLPAQRQRSSHSTTGKTEQNTLAENMFSKFVKFMDFMNSF</sequence>
<dbReference type="SUPFAM" id="SSF52266">
    <property type="entry name" value="SGNH hydrolase"/>
    <property type="match status" value="1"/>
</dbReference>
<keyword evidence="2" id="KW-1185">Reference proteome</keyword>
<dbReference type="Proteomes" id="UP000694865">
    <property type="component" value="Unplaced"/>
</dbReference>
<feature type="compositionally biased region" description="Basic residues" evidence="1">
    <location>
        <begin position="240"/>
        <end position="257"/>
    </location>
</feature>
<evidence type="ECO:0000256" key="1">
    <source>
        <dbReference type="SAM" id="MobiDB-lite"/>
    </source>
</evidence>
<dbReference type="GeneID" id="102808253"/>
<gene>
    <name evidence="3" type="primary">LOC102808253</name>
</gene>
<proteinExistence type="predicted"/>
<accession>A0ABM0MXG5</accession>
<dbReference type="RefSeq" id="XP_006824706.1">
    <property type="nucleotide sequence ID" value="XM_006824643.1"/>
</dbReference>
<organism evidence="2 3">
    <name type="scientific">Saccoglossus kowalevskii</name>
    <name type="common">Acorn worm</name>
    <dbReference type="NCBI Taxonomy" id="10224"/>
    <lineage>
        <taxon>Eukaryota</taxon>
        <taxon>Metazoa</taxon>
        <taxon>Hemichordata</taxon>
        <taxon>Enteropneusta</taxon>
        <taxon>Harrimaniidae</taxon>
        <taxon>Saccoglossus</taxon>
    </lineage>
</organism>